<dbReference type="GO" id="GO:0004418">
    <property type="term" value="F:hydroxymethylbilane synthase activity"/>
    <property type="evidence" value="ECO:0007669"/>
    <property type="project" value="UniProtKB-UniRule"/>
</dbReference>
<reference evidence="11 12" key="1">
    <citation type="submission" date="2019-02" db="EMBL/GenBank/DDBJ databases">
        <title>Deep-cultivation of Planctomycetes and their phenomic and genomic characterization uncovers novel biology.</title>
        <authorList>
            <person name="Wiegand S."/>
            <person name="Jogler M."/>
            <person name="Boedeker C."/>
            <person name="Pinto D."/>
            <person name="Vollmers J."/>
            <person name="Rivas-Marin E."/>
            <person name="Kohn T."/>
            <person name="Peeters S.H."/>
            <person name="Heuer A."/>
            <person name="Rast P."/>
            <person name="Oberbeckmann S."/>
            <person name="Bunk B."/>
            <person name="Jeske O."/>
            <person name="Meyerdierks A."/>
            <person name="Storesund J.E."/>
            <person name="Kallscheuer N."/>
            <person name="Luecker S."/>
            <person name="Lage O.M."/>
            <person name="Pohl T."/>
            <person name="Merkel B.J."/>
            <person name="Hornburger P."/>
            <person name="Mueller R.-W."/>
            <person name="Bruemmer F."/>
            <person name="Labrenz M."/>
            <person name="Spormann A.M."/>
            <person name="Op Den Camp H."/>
            <person name="Overmann J."/>
            <person name="Amann R."/>
            <person name="Jetten M.S.M."/>
            <person name="Mascher T."/>
            <person name="Medema M.H."/>
            <person name="Devos D.P."/>
            <person name="Kaster A.-K."/>
            <person name="Ovreas L."/>
            <person name="Rohde M."/>
            <person name="Galperin M.Y."/>
            <person name="Jogler C."/>
        </authorList>
    </citation>
    <scope>NUCLEOTIDE SEQUENCE [LARGE SCALE GENOMIC DNA]</scope>
    <source>
        <strain evidence="11 12">KOR42</strain>
    </source>
</reference>
<dbReference type="SUPFAM" id="SSF54782">
    <property type="entry name" value="Porphobilinogen deaminase (hydroxymethylbilane synthase), C-terminal domain"/>
    <property type="match status" value="1"/>
</dbReference>
<keyword evidence="6 8" id="KW-0627">Porphyrin biosynthesis</keyword>
<dbReference type="PANTHER" id="PTHR11557:SF0">
    <property type="entry name" value="PORPHOBILINOGEN DEAMINASE"/>
    <property type="match status" value="1"/>
</dbReference>
<dbReference type="GO" id="GO:0006782">
    <property type="term" value="P:protoporphyrinogen IX biosynthetic process"/>
    <property type="evidence" value="ECO:0007669"/>
    <property type="project" value="UniProtKB-UniRule"/>
</dbReference>
<dbReference type="Gene3D" id="3.30.160.40">
    <property type="entry name" value="Porphobilinogen deaminase, C-terminal domain"/>
    <property type="match status" value="1"/>
</dbReference>
<organism evidence="11 12">
    <name type="scientific">Thalassoglobus neptunius</name>
    <dbReference type="NCBI Taxonomy" id="1938619"/>
    <lineage>
        <taxon>Bacteria</taxon>
        <taxon>Pseudomonadati</taxon>
        <taxon>Planctomycetota</taxon>
        <taxon>Planctomycetia</taxon>
        <taxon>Planctomycetales</taxon>
        <taxon>Planctomycetaceae</taxon>
        <taxon>Thalassoglobus</taxon>
    </lineage>
</organism>
<feature type="domain" description="Porphobilinogen deaminase C-terminal" evidence="10">
    <location>
        <begin position="233"/>
        <end position="302"/>
    </location>
</feature>
<dbReference type="AlphaFoldDB" id="A0A5C5X993"/>
<dbReference type="FunFam" id="3.40.190.10:FF:000005">
    <property type="entry name" value="Porphobilinogen deaminase"/>
    <property type="match status" value="1"/>
</dbReference>
<comment type="cofactor">
    <cofactor evidence="8">
        <name>dipyrromethane</name>
        <dbReference type="ChEBI" id="CHEBI:60342"/>
    </cofactor>
    <text evidence="8">Binds 1 dipyrromethane group covalently.</text>
</comment>
<dbReference type="Pfam" id="PF03900">
    <property type="entry name" value="Porphobil_deamC"/>
    <property type="match status" value="1"/>
</dbReference>
<dbReference type="Pfam" id="PF01379">
    <property type="entry name" value="Porphobil_deam"/>
    <property type="match status" value="1"/>
</dbReference>
<dbReference type="GO" id="GO:0005737">
    <property type="term" value="C:cytoplasm"/>
    <property type="evidence" value="ECO:0007669"/>
    <property type="project" value="UniProtKB-UniRule"/>
</dbReference>
<dbReference type="Gene3D" id="3.40.190.10">
    <property type="entry name" value="Periplasmic binding protein-like II"/>
    <property type="match status" value="2"/>
</dbReference>
<dbReference type="InterPro" id="IPR000860">
    <property type="entry name" value="HemC"/>
</dbReference>
<comment type="miscellaneous">
    <text evidence="8">The porphobilinogen subunits are added to the dipyrromethane group.</text>
</comment>
<evidence type="ECO:0000256" key="8">
    <source>
        <dbReference type="HAMAP-Rule" id="MF_00260"/>
    </source>
</evidence>
<evidence type="ECO:0000256" key="6">
    <source>
        <dbReference type="ARBA" id="ARBA00023244"/>
    </source>
</evidence>
<evidence type="ECO:0000256" key="1">
    <source>
        <dbReference type="ARBA" id="ARBA00002869"/>
    </source>
</evidence>
<evidence type="ECO:0000256" key="4">
    <source>
        <dbReference type="ARBA" id="ARBA00011245"/>
    </source>
</evidence>
<dbReference type="OrthoDB" id="9810298at2"/>
<dbReference type="InterPro" id="IPR022417">
    <property type="entry name" value="Porphobilin_deaminase_N"/>
</dbReference>
<dbReference type="RefSeq" id="WP_146508836.1">
    <property type="nucleotide sequence ID" value="NZ_SIHI01000001.1"/>
</dbReference>
<evidence type="ECO:0000259" key="10">
    <source>
        <dbReference type="Pfam" id="PF03900"/>
    </source>
</evidence>
<dbReference type="HAMAP" id="MF_00260">
    <property type="entry name" value="Porphobil_deam"/>
    <property type="match status" value="1"/>
</dbReference>
<evidence type="ECO:0000313" key="12">
    <source>
        <dbReference type="Proteomes" id="UP000317243"/>
    </source>
</evidence>
<dbReference type="EMBL" id="SIHI01000001">
    <property type="protein sequence ID" value="TWT58442.1"/>
    <property type="molecule type" value="Genomic_DNA"/>
</dbReference>
<comment type="pathway">
    <text evidence="2">Porphyrin-containing compound metabolism; protoporphyrin-IX biosynthesis; coproporphyrinogen-III from 5-aminolevulinate: step 2/4.</text>
</comment>
<comment type="caution">
    <text evidence="11">The sequence shown here is derived from an EMBL/GenBank/DDBJ whole genome shotgun (WGS) entry which is preliminary data.</text>
</comment>
<gene>
    <name evidence="8 11" type="primary">hemC</name>
    <name evidence="11" type="ORF">KOR42_18160</name>
</gene>
<feature type="modified residue" description="S-(dipyrrolylmethanemethyl)cysteine" evidence="8">
    <location>
        <position position="249"/>
    </location>
</feature>
<dbReference type="PRINTS" id="PR00151">
    <property type="entry name" value="PORPHBDMNASE"/>
</dbReference>
<evidence type="ECO:0000259" key="9">
    <source>
        <dbReference type="Pfam" id="PF01379"/>
    </source>
</evidence>
<dbReference type="PIRSF" id="PIRSF001438">
    <property type="entry name" value="4pyrrol_synth_OHMeBilane_synth"/>
    <property type="match status" value="1"/>
</dbReference>
<protein>
    <recommendedName>
        <fullName evidence="8">Porphobilinogen deaminase</fullName>
        <shortName evidence="8">PBG</shortName>
        <ecNumber evidence="8">2.5.1.61</ecNumber>
    </recommendedName>
    <alternativeName>
        <fullName evidence="8">Hydroxymethylbilane synthase</fullName>
        <shortName evidence="8">HMBS</shortName>
    </alternativeName>
    <alternativeName>
        <fullName evidence="8">Pre-uroporphyrinogen synthase</fullName>
    </alternativeName>
</protein>
<sequence>MNSSTSGRTIRIATRQSQLALWQANHIADLLRQETDQFKVELVPLSTIGDRDRSEPLRNMGGQGVFTREVQRAVLDQSADIAVHSLKDLPTDTVDGLALAGVPERAPRFDALLMPHGAEVTGLDELPEKARVGTGSPRRQAQILAQYPTLELCEIRGNVETRIRKLDEGEFDAVILAEAGLRRLGLEDRIGAILRPPVMYPAVGQAALGLECRDDDEQVIELLQSVTDDKALAEVTCERACLATLRAGCHAPVGIHCVVENDQIEATAVVLSPDGRERFEAAITGTSDDALSLGQQLAETLIAGGAEKVL</sequence>
<evidence type="ECO:0000256" key="7">
    <source>
        <dbReference type="ARBA" id="ARBA00048169"/>
    </source>
</evidence>
<dbReference type="NCBIfam" id="TIGR00212">
    <property type="entry name" value="hemC"/>
    <property type="match status" value="1"/>
</dbReference>
<keyword evidence="5 8" id="KW-0808">Transferase</keyword>
<dbReference type="PANTHER" id="PTHR11557">
    <property type="entry name" value="PORPHOBILINOGEN DEAMINASE"/>
    <property type="match status" value="1"/>
</dbReference>
<accession>A0A5C5X993</accession>
<dbReference type="EC" id="2.5.1.61" evidence="8"/>
<evidence type="ECO:0000256" key="2">
    <source>
        <dbReference type="ARBA" id="ARBA00004735"/>
    </source>
</evidence>
<name>A0A5C5X993_9PLAN</name>
<evidence type="ECO:0000256" key="5">
    <source>
        <dbReference type="ARBA" id="ARBA00022679"/>
    </source>
</evidence>
<proteinExistence type="inferred from homology"/>
<comment type="function">
    <text evidence="1 8">Tetrapolymerization of the monopyrrole PBG into the hydroxymethylbilane pre-uroporphyrinogen in several discrete steps.</text>
</comment>
<comment type="catalytic activity">
    <reaction evidence="7 8">
        <text>4 porphobilinogen + H2O = hydroxymethylbilane + 4 NH4(+)</text>
        <dbReference type="Rhea" id="RHEA:13185"/>
        <dbReference type="ChEBI" id="CHEBI:15377"/>
        <dbReference type="ChEBI" id="CHEBI:28938"/>
        <dbReference type="ChEBI" id="CHEBI:57845"/>
        <dbReference type="ChEBI" id="CHEBI:58126"/>
        <dbReference type="EC" id="2.5.1.61"/>
    </reaction>
</comment>
<dbReference type="InterPro" id="IPR036803">
    <property type="entry name" value="Porphobilinogen_deaminase_C_sf"/>
</dbReference>
<keyword evidence="12" id="KW-1185">Reference proteome</keyword>
<comment type="subunit">
    <text evidence="4 8">Monomer.</text>
</comment>
<evidence type="ECO:0000256" key="3">
    <source>
        <dbReference type="ARBA" id="ARBA00005638"/>
    </source>
</evidence>
<dbReference type="Proteomes" id="UP000317243">
    <property type="component" value="Unassembled WGS sequence"/>
</dbReference>
<feature type="domain" description="Porphobilinogen deaminase N-terminal" evidence="9">
    <location>
        <begin position="10"/>
        <end position="220"/>
    </location>
</feature>
<dbReference type="SUPFAM" id="SSF53850">
    <property type="entry name" value="Periplasmic binding protein-like II"/>
    <property type="match status" value="1"/>
</dbReference>
<evidence type="ECO:0000313" key="11">
    <source>
        <dbReference type="EMBL" id="TWT58442.1"/>
    </source>
</evidence>
<comment type="similarity">
    <text evidence="3 8">Belongs to the HMBS family.</text>
</comment>
<dbReference type="InterPro" id="IPR022418">
    <property type="entry name" value="Porphobilinogen_deaminase_C"/>
</dbReference>